<dbReference type="OrthoDB" id="6389032at2"/>
<proteinExistence type="predicted"/>
<gene>
    <name evidence="1" type="ORF">C9I94_22430</name>
</gene>
<dbReference type="InterPro" id="IPR022080">
    <property type="entry name" value="DUF3630"/>
</dbReference>
<organism evidence="1 2">
    <name type="scientific">Photobacterium swingsii</name>
    <dbReference type="NCBI Taxonomy" id="680026"/>
    <lineage>
        <taxon>Bacteria</taxon>
        <taxon>Pseudomonadati</taxon>
        <taxon>Pseudomonadota</taxon>
        <taxon>Gammaproteobacteria</taxon>
        <taxon>Vibrionales</taxon>
        <taxon>Vibrionaceae</taxon>
        <taxon>Photobacterium</taxon>
    </lineage>
</organism>
<keyword evidence="2" id="KW-1185">Reference proteome</keyword>
<accession>A0A0J8XVL8</accession>
<sequence>MSTFPYEPFSVRRLDIEHSHLLLTAPDFDYDTFEEVAVALVERIDSTVVEREKNADLHVWLIDFEGCRLLLKGEHYSGALWLEAMSSADNDTLVFIASMLPKDEGQYC</sequence>
<evidence type="ECO:0000313" key="1">
    <source>
        <dbReference type="EMBL" id="PSW20409.1"/>
    </source>
</evidence>
<protein>
    <submittedName>
        <fullName evidence="1">DUF3630 domain-containing protein</fullName>
    </submittedName>
</protein>
<evidence type="ECO:0000313" key="2">
    <source>
        <dbReference type="Proteomes" id="UP000240481"/>
    </source>
</evidence>
<name>A0A0J8XVL8_9GAMM</name>
<reference evidence="1 2" key="1">
    <citation type="submission" date="2018-01" db="EMBL/GenBank/DDBJ databases">
        <title>Whole genome sequencing of Histamine producing bacteria.</title>
        <authorList>
            <person name="Butler K."/>
        </authorList>
    </citation>
    <scope>NUCLEOTIDE SEQUENCE [LARGE SCALE GENOMIC DNA]</scope>
    <source>
        <strain evidence="1 2">DSM 24669</strain>
    </source>
</reference>
<comment type="caution">
    <text evidence="1">The sequence shown here is derived from an EMBL/GenBank/DDBJ whole genome shotgun (WGS) entry which is preliminary data.</text>
</comment>
<dbReference type="Pfam" id="PF12305">
    <property type="entry name" value="DUF3630"/>
    <property type="match status" value="1"/>
</dbReference>
<dbReference type="EMBL" id="PYLZ01000017">
    <property type="protein sequence ID" value="PSW20409.1"/>
    <property type="molecule type" value="Genomic_DNA"/>
</dbReference>
<dbReference type="RefSeq" id="WP_048900007.1">
    <property type="nucleotide sequence ID" value="NZ_AP024852.1"/>
</dbReference>
<dbReference type="Proteomes" id="UP000240481">
    <property type="component" value="Unassembled WGS sequence"/>
</dbReference>
<dbReference type="AlphaFoldDB" id="A0A0J8XVL8"/>